<dbReference type="PANTHER" id="PTHR21580">
    <property type="entry name" value="SHIPPO-1-RELATED"/>
    <property type="match status" value="1"/>
</dbReference>
<evidence type="ECO:0000256" key="1">
    <source>
        <dbReference type="SAM" id="MobiDB-lite"/>
    </source>
</evidence>
<organism evidence="2 3">
    <name type="scientific">Porites evermanni</name>
    <dbReference type="NCBI Taxonomy" id="104178"/>
    <lineage>
        <taxon>Eukaryota</taxon>
        <taxon>Metazoa</taxon>
        <taxon>Cnidaria</taxon>
        <taxon>Anthozoa</taxon>
        <taxon>Hexacorallia</taxon>
        <taxon>Scleractinia</taxon>
        <taxon>Fungiina</taxon>
        <taxon>Poritidae</taxon>
        <taxon>Porites</taxon>
    </lineage>
</organism>
<feature type="region of interest" description="Disordered" evidence="1">
    <location>
        <begin position="105"/>
        <end position="152"/>
    </location>
</feature>
<dbReference type="Proteomes" id="UP001159427">
    <property type="component" value="Unassembled WGS sequence"/>
</dbReference>
<dbReference type="InterPro" id="IPR051291">
    <property type="entry name" value="CIMAP"/>
</dbReference>
<evidence type="ECO:0008006" key="4">
    <source>
        <dbReference type="Google" id="ProtNLM"/>
    </source>
</evidence>
<feature type="region of interest" description="Disordered" evidence="1">
    <location>
        <begin position="174"/>
        <end position="196"/>
    </location>
</feature>
<feature type="region of interest" description="Disordered" evidence="1">
    <location>
        <begin position="1"/>
        <end position="31"/>
    </location>
</feature>
<comment type="caution">
    <text evidence="2">The sequence shown here is derived from an EMBL/GenBank/DDBJ whole genome shotgun (WGS) entry which is preliminary data.</text>
</comment>
<dbReference type="Pfam" id="PF07004">
    <property type="entry name" value="SHIPPO-rpt"/>
    <property type="match status" value="4"/>
</dbReference>
<feature type="region of interest" description="Disordered" evidence="1">
    <location>
        <begin position="211"/>
        <end position="230"/>
    </location>
</feature>
<gene>
    <name evidence="2" type="ORF">PEVE_00019419</name>
</gene>
<reference evidence="2 3" key="1">
    <citation type="submission" date="2022-05" db="EMBL/GenBank/DDBJ databases">
        <authorList>
            <consortium name="Genoscope - CEA"/>
            <person name="William W."/>
        </authorList>
    </citation>
    <scope>NUCLEOTIDE SEQUENCE [LARGE SCALE GENOMIC DNA]</scope>
</reference>
<proteinExistence type="predicted"/>
<dbReference type="PANTHER" id="PTHR21580:SF57">
    <property type="entry name" value="OUTER DENSE FIBER OF SPERM TAILS 3-LIKE 2-RELATED"/>
    <property type="match status" value="1"/>
</dbReference>
<feature type="compositionally biased region" description="Basic and acidic residues" evidence="1">
    <location>
        <begin position="112"/>
        <end position="122"/>
    </location>
</feature>
<protein>
    <recommendedName>
        <fullName evidence="4">Outer dense fiber protein 3-like protein 2</fullName>
    </recommendedName>
</protein>
<keyword evidence="3" id="KW-1185">Reference proteome</keyword>
<name>A0ABN8M1K9_9CNID</name>
<dbReference type="EMBL" id="CALNXI010000262">
    <property type="protein sequence ID" value="CAH3023460.1"/>
    <property type="molecule type" value="Genomic_DNA"/>
</dbReference>
<evidence type="ECO:0000313" key="3">
    <source>
        <dbReference type="Proteomes" id="UP001159427"/>
    </source>
</evidence>
<sequence>MAEEGETQKPNIAARERGPGPGRYGLPSTMGFQKHDFSKRMNPAYSFGQRLPNILYYLLSAFKDDCSPGPQYKIDPRITKTGLDGTPAYSILGQQKDQATFKTPAPGAYSPEKVHPQGERHAPAYSMGSRSRYRKRDATPSPNSYTLPPLLGPKVPNKGSSACFSMTSRAKTGGFSEDLAKTPGPGRYQTVDPSTYKRKSPAYSMLQRNFMPGDSTQKPGPGAHSPEKVELNKPAAPKFSLGIRHSEFVTPLIIDVTD</sequence>
<evidence type="ECO:0000313" key="2">
    <source>
        <dbReference type="EMBL" id="CAH3023460.1"/>
    </source>
</evidence>
<accession>A0ABN8M1K9</accession>
<dbReference type="InterPro" id="IPR010736">
    <property type="entry name" value="SHIPPO-rpt"/>
</dbReference>